<dbReference type="Proteomes" id="UP000790787">
    <property type="component" value="Chromosome 8"/>
</dbReference>
<proteinExistence type="predicted"/>
<reference evidence="2" key="2">
    <citation type="submission" date="2025-08" db="UniProtKB">
        <authorList>
            <consortium name="RefSeq"/>
        </authorList>
    </citation>
    <scope>IDENTIFICATION</scope>
    <source>
        <tissue evidence="2">Leaf</tissue>
    </source>
</reference>
<name>A0AC58RTB9_TOBAC</name>
<reference evidence="1" key="1">
    <citation type="journal article" date="2014" name="Nat. Commun.">
        <title>The tobacco genome sequence and its comparison with those of tomato and potato.</title>
        <authorList>
            <person name="Sierro N."/>
            <person name="Battey J.N."/>
            <person name="Ouadi S."/>
            <person name="Bakaher N."/>
            <person name="Bovet L."/>
            <person name="Willig A."/>
            <person name="Goepfert S."/>
            <person name="Peitsch M.C."/>
            <person name="Ivanov N.V."/>
        </authorList>
    </citation>
    <scope>NUCLEOTIDE SEQUENCE [LARGE SCALE GENOMIC DNA]</scope>
</reference>
<sequence length="695" mass="77461">MSSIVQNLWASPCLAWNSDYKIKPSRAYTRCLASSSSRDSTLQSSDSVTVNDSVRVNGVSSVENKPLIDVGNGHLRKEIVQDKLEPLWDDGYGTQTVKDYLELAEEIIKPDGGPPRWFTPISAGPPLRNSPLLLFLPVQCVGMDGTGLGLVLHEKALGKVFQVWCLHIPVYDRTPFEELVKFVETTVRMLHASSPNKPIYVVGDSFGGCLALAVAARNCNIDLVLILANPATSFGRSQLQPLLSPLESLPDELHVTVPYLLSFIMGDPMKMAMVNIDSMLPPQQVVEQLFDNLTALLPRLSGLTDIIPKETLLWKLKLLRSASAYANSRLHAITAEVLVLSSGKDNMLPSGNEAQRLAKSLRNCQIRHFKDNGHTILLDRSTGRTIGTGRESEGLYYLNSLSPSTTCLVTDPPDLIHRRLGHPSLSKLQKMVPSLSSLSRLDCESCQLGKHTRASFTRSVESHAESVFSLVHSDIWGPSRVSSTLGFRYFVSFIDDYSRCTWLFLMKDRSELFSIFQSFCAEIKNQFGVSIRIFRSDNALEYVSSQFQQFMSSHGIIHQTSCPYTPQQNGVAERKNRHLIETACTLLIESRVPLRFWGDAVLTACYLINKMPSSPIKGQIPHSILFPQSALYPLPPRVFGSTCFVHNLAPGKDKLAPRALKCVFLGYSRVQKGYRCYSPDLHRYLMSADVTFFRV</sequence>
<accession>A0AC58RTB9</accession>
<dbReference type="RefSeq" id="XP_075075973.1">
    <property type="nucleotide sequence ID" value="XM_075219872.1"/>
</dbReference>
<evidence type="ECO:0000313" key="2">
    <source>
        <dbReference type="RefSeq" id="XP_075075973.1"/>
    </source>
</evidence>
<gene>
    <name evidence="2" type="primary">LOC107800599</name>
</gene>
<keyword evidence="1" id="KW-1185">Reference proteome</keyword>
<protein>
    <submittedName>
        <fullName evidence="2">Uncharacterized protein LOC107800599 isoform X3</fullName>
    </submittedName>
</protein>
<evidence type="ECO:0000313" key="1">
    <source>
        <dbReference type="Proteomes" id="UP000790787"/>
    </source>
</evidence>
<organism evidence="1 2">
    <name type="scientific">Nicotiana tabacum</name>
    <name type="common">Common tobacco</name>
    <dbReference type="NCBI Taxonomy" id="4097"/>
    <lineage>
        <taxon>Eukaryota</taxon>
        <taxon>Viridiplantae</taxon>
        <taxon>Streptophyta</taxon>
        <taxon>Embryophyta</taxon>
        <taxon>Tracheophyta</taxon>
        <taxon>Spermatophyta</taxon>
        <taxon>Magnoliopsida</taxon>
        <taxon>eudicotyledons</taxon>
        <taxon>Gunneridae</taxon>
        <taxon>Pentapetalae</taxon>
        <taxon>asterids</taxon>
        <taxon>lamiids</taxon>
        <taxon>Solanales</taxon>
        <taxon>Solanaceae</taxon>
        <taxon>Nicotianoideae</taxon>
        <taxon>Nicotianeae</taxon>
        <taxon>Nicotiana</taxon>
    </lineage>
</organism>